<comment type="similarity">
    <text evidence="1">Belongs to the SlyX family.</text>
</comment>
<dbReference type="Gene3D" id="1.20.5.300">
    <property type="match status" value="1"/>
</dbReference>
<dbReference type="Proteomes" id="UP000199495">
    <property type="component" value="Unassembled WGS sequence"/>
</dbReference>
<evidence type="ECO:0000313" key="3">
    <source>
        <dbReference type="EMBL" id="SDG74195.1"/>
    </source>
</evidence>
<dbReference type="EMBL" id="FNCS01000007">
    <property type="protein sequence ID" value="SDG74195.1"/>
    <property type="molecule type" value="Genomic_DNA"/>
</dbReference>
<accession>A0A1G7WQD0</accession>
<organism evidence="3 4">
    <name type="scientific">Pelagibacterium luteolum</name>
    <dbReference type="NCBI Taxonomy" id="440168"/>
    <lineage>
        <taxon>Bacteria</taxon>
        <taxon>Pseudomonadati</taxon>
        <taxon>Pseudomonadota</taxon>
        <taxon>Alphaproteobacteria</taxon>
        <taxon>Hyphomicrobiales</taxon>
        <taxon>Devosiaceae</taxon>
        <taxon>Pelagibacterium</taxon>
    </lineage>
</organism>
<name>A0A1G7WQD0_9HYPH</name>
<protein>
    <recommendedName>
        <fullName evidence="1">Protein SlyX homolog</fullName>
    </recommendedName>
</protein>
<feature type="coiled-coil region" evidence="2">
    <location>
        <begin position="9"/>
        <end position="57"/>
    </location>
</feature>
<keyword evidence="2" id="KW-0175">Coiled coil</keyword>
<dbReference type="Pfam" id="PF04102">
    <property type="entry name" value="SlyX"/>
    <property type="match status" value="1"/>
</dbReference>
<dbReference type="HAMAP" id="MF_00715">
    <property type="entry name" value="SlyX"/>
    <property type="match status" value="1"/>
</dbReference>
<keyword evidence="4" id="KW-1185">Reference proteome</keyword>
<dbReference type="PANTHER" id="PTHR36508">
    <property type="entry name" value="PROTEIN SLYX"/>
    <property type="match status" value="1"/>
</dbReference>
<evidence type="ECO:0000256" key="2">
    <source>
        <dbReference type="SAM" id="Coils"/>
    </source>
</evidence>
<evidence type="ECO:0000313" key="4">
    <source>
        <dbReference type="Proteomes" id="UP000199495"/>
    </source>
</evidence>
<dbReference type="InterPro" id="IPR007236">
    <property type="entry name" value="SlyX"/>
</dbReference>
<dbReference type="AlphaFoldDB" id="A0A1G7WQD0"/>
<reference evidence="3 4" key="1">
    <citation type="submission" date="2016-10" db="EMBL/GenBank/DDBJ databases">
        <authorList>
            <person name="de Groot N.N."/>
        </authorList>
    </citation>
    <scope>NUCLEOTIDE SEQUENCE [LARGE SCALE GENOMIC DNA]</scope>
    <source>
        <strain evidence="3 4">CGMCC 1.10267</strain>
    </source>
</reference>
<dbReference type="STRING" id="440168.SAMN04487974_10753"/>
<evidence type="ECO:0000256" key="1">
    <source>
        <dbReference type="HAMAP-Rule" id="MF_00715"/>
    </source>
</evidence>
<proteinExistence type="inferred from homology"/>
<sequence>MTTMSDERLTALEERAAFQDKTIDELNDVIAAQWREIDRLKRRLQAIDDQIAAVEQIARSGKAEPPPPHY</sequence>
<gene>
    <name evidence="1" type="primary">slyX</name>
    <name evidence="3" type="ORF">SAMN04487974_10753</name>
</gene>
<dbReference type="PANTHER" id="PTHR36508:SF1">
    <property type="entry name" value="PROTEIN SLYX"/>
    <property type="match status" value="1"/>
</dbReference>